<evidence type="ECO:0000259" key="1">
    <source>
        <dbReference type="PROSITE" id="PS50995"/>
    </source>
</evidence>
<dbReference type="InterPro" id="IPR000835">
    <property type="entry name" value="HTH_MarR-typ"/>
</dbReference>
<dbReference type="InterPro" id="IPR036390">
    <property type="entry name" value="WH_DNA-bd_sf"/>
</dbReference>
<dbReference type="InterPro" id="IPR039422">
    <property type="entry name" value="MarR/SlyA-like"/>
</dbReference>
<sequence length="148" mass="15537">MADTDHLALTALLLSASTALTEAIDAGVHEAGFTDLRPAHGFAFTRLAPHGATTAQLAAHLGMTKQAAAQLVDELHRNGYVTRGPHPDDARARLVELTAKGRAATRAADDAAARAAAAWQERIGPDRMARLRADLAALAAPGHLRPAW</sequence>
<reference evidence="3" key="1">
    <citation type="journal article" date="2019" name="Int. J. Syst. Evol. Microbiol.">
        <title>The Global Catalogue of Microorganisms (GCM) 10K type strain sequencing project: providing services to taxonomists for standard genome sequencing and annotation.</title>
        <authorList>
            <consortium name="The Broad Institute Genomics Platform"/>
            <consortium name="The Broad Institute Genome Sequencing Center for Infectious Disease"/>
            <person name="Wu L."/>
            <person name="Ma J."/>
        </authorList>
    </citation>
    <scope>NUCLEOTIDE SEQUENCE [LARGE SCALE GENOMIC DNA]</scope>
    <source>
        <strain evidence="3">JCM 18123</strain>
    </source>
</reference>
<protein>
    <submittedName>
        <fullName evidence="2">MarR family winged helix-turn-helix transcriptional regulator</fullName>
    </submittedName>
</protein>
<evidence type="ECO:0000313" key="2">
    <source>
        <dbReference type="EMBL" id="GAA4937165.1"/>
    </source>
</evidence>
<keyword evidence="3" id="KW-1185">Reference proteome</keyword>
<evidence type="ECO:0000313" key="3">
    <source>
        <dbReference type="Proteomes" id="UP001499993"/>
    </source>
</evidence>
<proteinExistence type="predicted"/>
<name>A0ABP9GKH7_9ACTN</name>
<dbReference type="PROSITE" id="PS50995">
    <property type="entry name" value="HTH_MARR_2"/>
    <property type="match status" value="1"/>
</dbReference>
<accession>A0ABP9GKH7</accession>
<dbReference type="PANTHER" id="PTHR33164:SF99">
    <property type="entry name" value="MARR FAMILY REGULATORY PROTEIN"/>
    <property type="match status" value="1"/>
</dbReference>
<dbReference type="PRINTS" id="PR00598">
    <property type="entry name" value="HTHMARR"/>
</dbReference>
<dbReference type="Pfam" id="PF12802">
    <property type="entry name" value="MarR_2"/>
    <property type="match status" value="1"/>
</dbReference>
<dbReference type="SUPFAM" id="SSF46785">
    <property type="entry name" value="Winged helix' DNA-binding domain"/>
    <property type="match status" value="1"/>
</dbReference>
<gene>
    <name evidence="2" type="ORF">GCM10023224_17710</name>
</gene>
<dbReference type="Gene3D" id="1.10.10.10">
    <property type="entry name" value="Winged helix-like DNA-binding domain superfamily/Winged helix DNA-binding domain"/>
    <property type="match status" value="1"/>
</dbReference>
<dbReference type="RefSeq" id="WP_344143176.1">
    <property type="nucleotide sequence ID" value="NZ_BAABIK010000007.1"/>
</dbReference>
<organism evidence="2 3">
    <name type="scientific">Streptomonospora halophila</name>
    <dbReference type="NCBI Taxonomy" id="427369"/>
    <lineage>
        <taxon>Bacteria</taxon>
        <taxon>Bacillati</taxon>
        <taxon>Actinomycetota</taxon>
        <taxon>Actinomycetes</taxon>
        <taxon>Streptosporangiales</taxon>
        <taxon>Nocardiopsidaceae</taxon>
        <taxon>Streptomonospora</taxon>
    </lineage>
</organism>
<dbReference type="Proteomes" id="UP001499993">
    <property type="component" value="Unassembled WGS sequence"/>
</dbReference>
<dbReference type="PANTHER" id="PTHR33164">
    <property type="entry name" value="TRANSCRIPTIONAL REGULATOR, MARR FAMILY"/>
    <property type="match status" value="1"/>
</dbReference>
<feature type="domain" description="HTH marR-type" evidence="1">
    <location>
        <begin position="6"/>
        <end position="140"/>
    </location>
</feature>
<comment type="caution">
    <text evidence="2">The sequence shown here is derived from an EMBL/GenBank/DDBJ whole genome shotgun (WGS) entry which is preliminary data.</text>
</comment>
<dbReference type="EMBL" id="BAABIK010000007">
    <property type="protein sequence ID" value="GAA4937165.1"/>
    <property type="molecule type" value="Genomic_DNA"/>
</dbReference>
<dbReference type="SMART" id="SM00347">
    <property type="entry name" value="HTH_MARR"/>
    <property type="match status" value="1"/>
</dbReference>
<dbReference type="InterPro" id="IPR036388">
    <property type="entry name" value="WH-like_DNA-bd_sf"/>
</dbReference>